<proteinExistence type="predicted"/>
<organism evidence="2">
    <name type="scientific">bioreactor metagenome</name>
    <dbReference type="NCBI Taxonomy" id="1076179"/>
    <lineage>
        <taxon>unclassified sequences</taxon>
        <taxon>metagenomes</taxon>
        <taxon>ecological metagenomes</taxon>
    </lineage>
</organism>
<accession>A0A645ACW7</accession>
<keyword evidence="1" id="KW-0812">Transmembrane</keyword>
<keyword evidence="1" id="KW-1133">Transmembrane helix</keyword>
<dbReference type="EMBL" id="VSSQ01013162">
    <property type="protein sequence ID" value="MPM50867.1"/>
    <property type="molecule type" value="Genomic_DNA"/>
</dbReference>
<comment type="caution">
    <text evidence="2">The sequence shown here is derived from an EMBL/GenBank/DDBJ whole genome shotgun (WGS) entry which is preliminary data.</text>
</comment>
<gene>
    <name evidence="2" type="ORF">SDC9_97613</name>
</gene>
<dbReference type="Pfam" id="PF10066">
    <property type="entry name" value="DUF2304"/>
    <property type="match status" value="1"/>
</dbReference>
<name>A0A645ACW7_9ZZZZ</name>
<evidence type="ECO:0000256" key="1">
    <source>
        <dbReference type="SAM" id="Phobius"/>
    </source>
</evidence>
<reference evidence="2" key="1">
    <citation type="submission" date="2019-08" db="EMBL/GenBank/DDBJ databases">
        <authorList>
            <person name="Kucharzyk K."/>
            <person name="Murdoch R.W."/>
            <person name="Higgins S."/>
            <person name="Loffler F."/>
        </authorList>
    </citation>
    <scope>NUCLEOTIDE SEQUENCE</scope>
</reference>
<dbReference type="InterPro" id="IPR019277">
    <property type="entry name" value="DUF2304"/>
</dbReference>
<evidence type="ECO:0000313" key="2">
    <source>
        <dbReference type="EMBL" id="MPM50867.1"/>
    </source>
</evidence>
<feature type="transmembrane region" description="Helical" evidence="1">
    <location>
        <begin position="6"/>
        <end position="22"/>
    </location>
</feature>
<evidence type="ECO:0008006" key="3">
    <source>
        <dbReference type="Google" id="ProtNLM"/>
    </source>
</evidence>
<feature type="transmembrane region" description="Helical" evidence="1">
    <location>
        <begin position="69"/>
        <end position="89"/>
    </location>
</feature>
<protein>
    <recommendedName>
        <fullName evidence="3">DUF2304 domain-containing protein</fullName>
    </recommendedName>
</protein>
<feature type="transmembrane region" description="Helical" evidence="1">
    <location>
        <begin position="34"/>
        <end position="57"/>
    </location>
</feature>
<dbReference type="AlphaFoldDB" id="A0A645ACW7"/>
<sequence>MTITLRVILIVFSVITSAYTIQKIRKSKVDIGDTVFWILFSFYLLLISIFPNIMVFLARLCGIQTPVNMVFLSVIALLGYKCFTLSLKISAMEMKFKLKVIRDSSKEGLSE</sequence>
<keyword evidence="1" id="KW-0472">Membrane</keyword>